<accession>A0A7G9GJK2</accession>
<feature type="domain" description="NodB homology" evidence="3">
    <location>
        <begin position="244"/>
        <end position="418"/>
    </location>
</feature>
<evidence type="ECO:0000259" key="3">
    <source>
        <dbReference type="PROSITE" id="PS51677"/>
    </source>
</evidence>
<protein>
    <submittedName>
        <fullName evidence="4">Polysaccharide deacetylase family protein</fullName>
    </submittedName>
</protein>
<dbReference type="GO" id="GO:0016020">
    <property type="term" value="C:membrane"/>
    <property type="evidence" value="ECO:0007669"/>
    <property type="project" value="TreeGrafter"/>
</dbReference>
<proteinExistence type="predicted"/>
<gene>
    <name evidence="4" type="ORF">H9Q80_11965</name>
</gene>
<dbReference type="InterPro" id="IPR050248">
    <property type="entry name" value="Polysacc_deacetylase_ArnD"/>
</dbReference>
<evidence type="ECO:0000256" key="1">
    <source>
        <dbReference type="ARBA" id="ARBA00022723"/>
    </source>
</evidence>
<dbReference type="GO" id="GO:0046872">
    <property type="term" value="F:metal ion binding"/>
    <property type="evidence" value="ECO:0007669"/>
    <property type="project" value="UniProtKB-KW"/>
</dbReference>
<name>A0A7G9GJK2_9FIRM</name>
<dbReference type="PANTHER" id="PTHR10587:SF133">
    <property type="entry name" value="CHITIN DEACETYLASE 1-RELATED"/>
    <property type="match status" value="1"/>
</dbReference>
<organism evidence="4 5">
    <name type="scientific">[Eubacterium] hominis</name>
    <dbReference type="NCBI Taxonomy" id="2764325"/>
    <lineage>
        <taxon>Bacteria</taxon>
        <taxon>Bacillati</taxon>
        <taxon>Bacillota</taxon>
        <taxon>Erysipelotrichia</taxon>
        <taxon>Erysipelotrichales</taxon>
        <taxon>Erysipelotrichaceae</taxon>
        <taxon>Amedibacillus</taxon>
    </lineage>
</organism>
<dbReference type="Gene3D" id="3.20.20.370">
    <property type="entry name" value="Glycoside hydrolase/deacetylase"/>
    <property type="match status" value="1"/>
</dbReference>
<dbReference type="KEGG" id="ehn:H9Q80_11965"/>
<dbReference type="AlphaFoldDB" id="A0A7G9GJK2"/>
<dbReference type="Pfam" id="PF01522">
    <property type="entry name" value="Polysacc_deac_1"/>
    <property type="match status" value="1"/>
</dbReference>
<evidence type="ECO:0000313" key="5">
    <source>
        <dbReference type="Proteomes" id="UP000515856"/>
    </source>
</evidence>
<evidence type="ECO:0000256" key="2">
    <source>
        <dbReference type="ARBA" id="ARBA00022801"/>
    </source>
</evidence>
<sequence>MYEKAKKRNIKILIALLCLAVIAGSYGIYVFMTKDPYKAYTAYKEDNKKAGTMKHEVQDEEKFYLSVYYPVFDNEVLDQAVSAYRNDKIQSDLKQNSKIIINVDYDSYDIFDAYISIAFHQTLMDEDGHALKTTTSTINYDKKRNKIMETKDVLRRDYMSLLRNKAKDANVDVEKVTKNNTNNFIIGEKEVRFLYGNSMDRMITIPYDENKEYIALTNPNIPSLYQKEAIVPKQKDQNIDPNKPMIAFTFDDGPSDLTLKLMDAFDKYDANATFFMVGPNVERRSDVVKEMYARGFQLGNHTWTHEKELTRLTHAQLMKEIYDTQDAIFKACGHDADYLRPPYGSYDTNVLKASIMPVAYWGVDSEDWKSRNVDSIKKEILKSVFDGAIILEHDIYGTSVDAAIELLPELKAKGYQIVSLDTLMKYRGDKLTKSSYITPSLYE</sequence>
<dbReference type="GO" id="GO:0016810">
    <property type="term" value="F:hydrolase activity, acting on carbon-nitrogen (but not peptide) bonds"/>
    <property type="evidence" value="ECO:0007669"/>
    <property type="project" value="InterPro"/>
</dbReference>
<dbReference type="SUPFAM" id="SSF88713">
    <property type="entry name" value="Glycoside hydrolase/deacetylase"/>
    <property type="match status" value="1"/>
</dbReference>
<keyword evidence="1" id="KW-0479">Metal-binding</keyword>
<dbReference type="EMBL" id="CP060636">
    <property type="protein sequence ID" value="QNM10984.1"/>
    <property type="molecule type" value="Genomic_DNA"/>
</dbReference>
<dbReference type="CDD" id="cd10954">
    <property type="entry name" value="CE4_CtAXE_like"/>
    <property type="match status" value="1"/>
</dbReference>
<dbReference type="InterPro" id="IPR011330">
    <property type="entry name" value="Glyco_hydro/deAcase_b/a-brl"/>
</dbReference>
<dbReference type="GO" id="GO:0005975">
    <property type="term" value="P:carbohydrate metabolic process"/>
    <property type="evidence" value="ECO:0007669"/>
    <property type="project" value="InterPro"/>
</dbReference>
<dbReference type="InterPro" id="IPR002509">
    <property type="entry name" value="NODB_dom"/>
</dbReference>
<dbReference type="RefSeq" id="WP_158552221.1">
    <property type="nucleotide sequence ID" value="NZ_CP060636.1"/>
</dbReference>
<dbReference type="PROSITE" id="PS51677">
    <property type="entry name" value="NODB"/>
    <property type="match status" value="1"/>
</dbReference>
<dbReference type="Proteomes" id="UP000515856">
    <property type="component" value="Chromosome"/>
</dbReference>
<dbReference type="PANTHER" id="PTHR10587">
    <property type="entry name" value="GLYCOSYL TRANSFERASE-RELATED"/>
    <property type="match status" value="1"/>
</dbReference>
<keyword evidence="5" id="KW-1185">Reference proteome</keyword>
<evidence type="ECO:0000313" key="4">
    <source>
        <dbReference type="EMBL" id="QNM10984.1"/>
    </source>
</evidence>
<reference evidence="4 5" key="1">
    <citation type="submission" date="2020-08" db="EMBL/GenBank/DDBJ databases">
        <authorList>
            <person name="Liu C."/>
            <person name="Sun Q."/>
        </authorList>
    </citation>
    <scope>NUCLEOTIDE SEQUENCE [LARGE SCALE GENOMIC DNA]</scope>
    <source>
        <strain evidence="4 5">NSJ-61</strain>
    </source>
</reference>
<keyword evidence="2" id="KW-0378">Hydrolase</keyword>